<evidence type="ECO:0000256" key="3">
    <source>
        <dbReference type="ARBA" id="ARBA00004569"/>
    </source>
</evidence>
<evidence type="ECO:0000256" key="1">
    <source>
        <dbReference type="ARBA" id="ARBA00001947"/>
    </source>
</evidence>
<gene>
    <name evidence="17" type="ORF">Kpol_1004p32</name>
</gene>
<reference evidence="17 18" key="1">
    <citation type="journal article" date="2007" name="Proc. Natl. Acad. Sci. U.S.A.">
        <title>Independent sorting-out of thousands of duplicated gene pairs in two yeast species descended from a whole-genome duplication.</title>
        <authorList>
            <person name="Scannell D.R."/>
            <person name="Frank A.C."/>
            <person name="Conant G.C."/>
            <person name="Byrne K.P."/>
            <person name="Woolfit M."/>
            <person name="Wolfe K.H."/>
        </authorList>
    </citation>
    <scope>NUCLEOTIDE SEQUENCE [LARGE SCALE GENOMIC DNA]</scope>
    <source>
        <strain evidence="18">ATCC 22028 / DSM 70294 / BCRC 21397 / CBS 2163 / NBRC 10782 / NRRL Y-8283 / UCD 57-17</strain>
    </source>
</reference>
<organism evidence="18">
    <name type="scientific">Vanderwaltozyma polyspora (strain ATCC 22028 / DSM 70294 / BCRC 21397 / CBS 2163 / NBRC 10782 / NRRL Y-8283 / UCD 57-17)</name>
    <name type="common">Kluyveromyces polysporus</name>
    <dbReference type="NCBI Taxonomy" id="436907"/>
    <lineage>
        <taxon>Eukaryota</taxon>
        <taxon>Fungi</taxon>
        <taxon>Dikarya</taxon>
        <taxon>Ascomycota</taxon>
        <taxon>Saccharomycotina</taxon>
        <taxon>Saccharomycetes</taxon>
        <taxon>Saccharomycetales</taxon>
        <taxon>Saccharomycetaceae</taxon>
        <taxon>Vanderwaltozyma</taxon>
    </lineage>
</organism>
<dbReference type="GO" id="GO:0004222">
    <property type="term" value="F:metalloendopeptidase activity"/>
    <property type="evidence" value="ECO:0007669"/>
    <property type="project" value="EnsemblFungi"/>
</dbReference>
<keyword evidence="10" id="KW-0862">Zinc</keyword>
<dbReference type="PhylomeDB" id="A7TJ89"/>
<keyword evidence="9" id="KW-0378">Hydrolase</keyword>
<dbReference type="InParanoid" id="A7TJ89"/>
<dbReference type="InterPro" id="IPR011249">
    <property type="entry name" value="Metalloenz_LuxS/M16"/>
</dbReference>
<dbReference type="FunFam" id="3.30.830.10:FF:000013">
    <property type="entry name" value="Mitochondrial presequence protease"/>
    <property type="match status" value="1"/>
</dbReference>
<evidence type="ECO:0000256" key="10">
    <source>
        <dbReference type="ARBA" id="ARBA00022833"/>
    </source>
</evidence>
<keyword evidence="11" id="KW-0809">Transit peptide</keyword>
<evidence type="ECO:0000256" key="12">
    <source>
        <dbReference type="ARBA" id="ARBA00023049"/>
    </source>
</evidence>
<feature type="domain" description="Peptidase M16C associated" evidence="16">
    <location>
        <begin position="477"/>
        <end position="721"/>
    </location>
</feature>
<evidence type="ECO:0000256" key="11">
    <source>
        <dbReference type="ARBA" id="ARBA00022946"/>
    </source>
</evidence>
<keyword evidence="7" id="KW-0645">Protease</keyword>
<dbReference type="Proteomes" id="UP000000267">
    <property type="component" value="Unassembled WGS sequence"/>
</dbReference>
<dbReference type="GO" id="GO:0051603">
    <property type="term" value="P:proteolysis involved in protein catabolic process"/>
    <property type="evidence" value="ECO:0007669"/>
    <property type="project" value="EnsemblFungi"/>
</dbReference>
<sequence>MLRFQRLASSYAQAQVLRKYPVGGILHGYEVRRVLPVPELMLTAVDLVHKQTGSEHLHIDSADKNNTFSISFKTNPPDCTGVPHILEHTTLCGSQKYPVRDPFFKMLNRSLSNFMNAMTAHDYTFFPFSTTNETDFKNLRDVYIDATLNPLLKIEDFFQEGWRLEHSDVTDPKSPIEFKGVVYNEMKGQISNANYYFWNKFQESIYPSLNNSGGDPSKITNLTYENLVDFHSKNYHPSNSRTYTYGNLPLEDTLQFLNKKFAGYGKRNRNKSVLKPISLDSITTIETTGQIDPMLPLDKQTKSSMTWLCGSPDNFYETFLLGIIGNLLLDGHSSTLYKKLIETGLGTDFSVNTGMETTTESNFFTVGLNGISDAAVLKDEVLKTLKLILDEPINNNRVEAIIQQLELSKKDQKSEFGLLLLYSIIPGWSNARDPFNNLLFEETIARFREDWDKKGNELFKDIIRKYIIDKPYFQFTMKGSENFSAELEKEEAERLKAKVTRLDEDDKKIIFKRGAHLQALQNEKEDISCLPSLKVEEIPRTSDVYPVVSDSNIKHRITETNGITYLRGKINLDKKIPEHLFPLLPLFSDCLTHLGTKTEEYSKIEEAMKLYTGGISTHVDVGSDPITSHPNLLFRFDGWALNSKTDKVTEIWEKLLVNTDFKQNSEKIKVLIKSMVSSNTSSIAESGHSFARSYSSAHLSTTRAINEVFHGISQVQLLNKLAMTLENEELFQTEIVDKLVELQKYMMDSNEVQFFVTTDSIQQVAKVKQELDTFVGSLSPIEKNGGVNIESYPKLAQKPGVMSTLINFPFQVHYSGSSLPGVPYTHNDGAPLQVLSSMLTYKYLHKEIREKGGAYGGGATYSALDGIFSFYSYRDPDPIRSLETFHNCGQYVLENLKWDTADLNEAKLTLFQQVDAPISRKSEGTIYFHSGVTDEMRQKRREQLLDTSLIDIHRVAEKYLLNKKPINAVVGPEIEGKTVPPTWDVINF</sequence>
<evidence type="ECO:0000259" key="16">
    <source>
        <dbReference type="SMART" id="SM01264"/>
    </source>
</evidence>
<dbReference type="eggNOG" id="KOG2019">
    <property type="taxonomic scope" value="Eukaryota"/>
</dbReference>
<keyword evidence="13" id="KW-0496">Mitochondrion</keyword>
<dbReference type="Pfam" id="PF00675">
    <property type="entry name" value="Peptidase_M16"/>
    <property type="match status" value="1"/>
</dbReference>
<keyword evidence="18" id="KW-1185">Reference proteome</keyword>
<dbReference type="FunFam" id="3.30.830.10:FF:000009">
    <property type="entry name" value="Presequence protease, mitochondrial"/>
    <property type="match status" value="1"/>
</dbReference>
<dbReference type="GO" id="GO:0005758">
    <property type="term" value="C:mitochondrial intermembrane space"/>
    <property type="evidence" value="ECO:0007669"/>
    <property type="project" value="UniProtKB-SubCell"/>
</dbReference>
<protein>
    <recommendedName>
        <fullName evidence="6">Presequence protease, mitochondrial</fullName>
    </recommendedName>
    <alternativeName>
        <fullName evidence="14">Pitrilysin metalloproteinase</fullName>
    </alternativeName>
</protein>
<dbReference type="STRING" id="436907.A7TJ89"/>
<evidence type="ECO:0000256" key="5">
    <source>
        <dbReference type="ARBA" id="ARBA00011853"/>
    </source>
</evidence>
<dbReference type="GO" id="GO:0005759">
    <property type="term" value="C:mitochondrial matrix"/>
    <property type="evidence" value="ECO:0007669"/>
    <property type="project" value="UniProtKB-SubCell"/>
</dbReference>
<dbReference type="FunFam" id="3.30.830.10:FF:000011">
    <property type="entry name" value="Presequence protease, mitochondrial"/>
    <property type="match status" value="1"/>
</dbReference>
<evidence type="ECO:0000256" key="2">
    <source>
        <dbReference type="ARBA" id="ARBA00004305"/>
    </source>
</evidence>
<comment type="subcellular location">
    <subcellularLocation>
        <location evidence="3">Mitochondrion intermembrane space</location>
    </subcellularLocation>
    <subcellularLocation>
        <location evidence="2">Mitochondrion matrix</location>
    </subcellularLocation>
</comment>
<dbReference type="PANTHER" id="PTHR43016">
    <property type="entry name" value="PRESEQUENCE PROTEASE"/>
    <property type="match status" value="1"/>
</dbReference>
<evidence type="ECO:0000256" key="13">
    <source>
        <dbReference type="ARBA" id="ARBA00023128"/>
    </source>
</evidence>
<comment type="subunit">
    <text evidence="5">Monomer and homodimer; homodimerization is induced by binding of the substrate.</text>
</comment>
<dbReference type="GeneID" id="5545897"/>
<evidence type="ECO:0000256" key="4">
    <source>
        <dbReference type="ARBA" id="ARBA00007575"/>
    </source>
</evidence>
<dbReference type="InterPro" id="IPR011765">
    <property type="entry name" value="Pept_M16_N"/>
</dbReference>
<dbReference type="InterPro" id="IPR055130">
    <property type="entry name" value="PreP_C"/>
</dbReference>
<dbReference type="GO" id="GO:0034982">
    <property type="term" value="P:mitochondrial protein processing"/>
    <property type="evidence" value="ECO:0007669"/>
    <property type="project" value="EnsemblFungi"/>
</dbReference>
<keyword evidence="12" id="KW-0482">Metalloprotease</keyword>
<proteinExistence type="inferred from homology"/>
<evidence type="ECO:0000256" key="7">
    <source>
        <dbReference type="ARBA" id="ARBA00022670"/>
    </source>
</evidence>
<dbReference type="HOGENOM" id="CLU_009165_0_0_1"/>
<dbReference type="FunCoup" id="A7TJ89">
    <property type="interactions" value="697"/>
</dbReference>
<comment type="similarity">
    <text evidence="4">Belongs to the peptidase M16 family. PreP subfamily.</text>
</comment>
<evidence type="ECO:0000313" key="18">
    <source>
        <dbReference type="Proteomes" id="UP000000267"/>
    </source>
</evidence>
<evidence type="ECO:0000256" key="15">
    <source>
        <dbReference type="ARBA" id="ARBA00045897"/>
    </source>
</evidence>
<dbReference type="AlphaFoldDB" id="A7TJ89"/>
<name>A7TJ89_VANPO</name>
<dbReference type="Pfam" id="PF05193">
    <property type="entry name" value="Peptidase_M16_C"/>
    <property type="match status" value="1"/>
</dbReference>
<dbReference type="KEGG" id="vpo:Kpol_1004p32"/>
<dbReference type="MEROPS" id="M16.013"/>
<dbReference type="EMBL" id="DS480400">
    <property type="protein sequence ID" value="EDO17658.1"/>
    <property type="molecule type" value="Genomic_DNA"/>
</dbReference>
<evidence type="ECO:0000313" key="17">
    <source>
        <dbReference type="EMBL" id="EDO17658.1"/>
    </source>
</evidence>
<dbReference type="Pfam" id="PF22516">
    <property type="entry name" value="PreP_C"/>
    <property type="match status" value="1"/>
</dbReference>
<dbReference type="SMART" id="SM01264">
    <property type="entry name" value="M16C_associated"/>
    <property type="match status" value="1"/>
</dbReference>
<evidence type="ECO:0000256" key="9">
    <source>
        <dbReference type="ARBA" id="ARBA00022801"/>
    </source>
</evidence>
<evidence type="ECO:0000256" key="8">
    <source>
        <dbReference type="ARBA" id="ARBA00022723"/>
    </source>
</evidence>
<dbReference type="InterPro" id="IPR013578">
    <property type="entry name" value="Peptidase_M16C_assoc"/>
</dbReference>
<dbReference type="GO" id="GO:0004176">
    <property type="term" value="F:ATP-dependent peptidase activity"/>
    <property type="evidence" value="ECO:0007669"/>
    <property type="project" value="EnsemblFungi"/>
</dbReference>
<evidence type="ECO:0000256" key="6">
    <source>
        <dbReference type="ARBA" id="ARBA00020167"/>
    </source>
</evidence>
<dbReference type="OMA" id="FPFQVHY"/>
<keyword evidence="8" id="KW-0479">Metal-binding</keyword>
<comment type="cofactor">
    <cofactor evidence="1">
        <name>Zn(2+)</name>
        <dbReference type="ChEBI" id="CHEBI:29105"/>
    </cofactor>
</comment>
<dbReference type="OrthoDB" id="10250783at2759"/>
<dbReference type="Pfam" id="PF08367">
    <property type="entry name" value="M16C_assoc"/>
    <property type="match status" value="1"/>
</dbReference>
<dbReference type="GO" id="GO:0008270">
    <property type="term" value="F:zinc ion binding"/>
    <property type="evidence" value="ECO:0007669"/>
    <property type="project" value="EnsemblFungi"/>
</dbReference>
<comment type="function">
    <text evidence="15">Degrades mitochondrial transit peptides after their cleavage in the intermembrane space or in the matrix, and presequence peptides; clearance of these peptides is required to keep the presequence processing machinery running. Preferentially cleaves the N-terminal side of paired basic amino acid residues. Also degrades other unstructured peptides. May function as an ATP-dependent peptidase as opposed to a metalloendopeptidase.</text>
</comment>
<dbReference type="RefSeq" id="XP_001645516.1">
    <property type="nucleotide sequence ID" value="XM_001645466.1"/>
</dbReference>
<evidence type="ECO:0000256" key="14">
    <source>
        <dbReference type="ARBA" id="ARBA00034552"/>
    </source>
</evidence>
<dbReference type="Gene3D" id="3.30.830.10">
    <property type="entry name" value="Metalloenzyme, LuxS/M16 peptidase-like"/>
    <property type="match status" value="4"/>
</dbReference>
<accession>A7TJ89</accession>
<dbReference type="SUPFAM" id="SSF63411">
    <property type="entry name" value="LuxS/MPP-like metallohydrolase"/>
    <property type="match status" value="4"/>
</dbReference>
<dbReference type="PANTHER" id="PTHR43016:SF13">
    <property type="entry name" value="PRESEQUENCE PROTEASE, MITOCHONDRIAL"/>
    <property type="match status" value="1"/>
</dbReference>
<dbReference type="InterPro" id="IPR007863">
    <property type="entry name" value="Peptidase_M16_C"/>
</dbReference>